<gene>
    <name evidence="4" type="ORF">UCREL1_5177</name>
</gene>
<evidence type="ECO:0000259" key="2">
    <source>
        <dbReference type="Pfam" id="PF20150"/>
    </source>
</evidence>
<feature type="region of interest" description="Disordered" evidence="1">
    <location>
        <begin position="1"/>
        <end position="24"/>
    </location>
</feature>
<evidence type="ECO:0000313" key="4">
    <source>
        <dbReference type="EMBL" id="EMR67820.1"/>
    </source>
</evidence>
<dbReference type="InterPro" id="IPR056125">
    <property type="entry name" value="DUF7708"/>
</dbReference>
<name>M7TM64_EUTLA</name>
<feature type="domain" description="2EXR" evidence="2">
    <location>
        <begin position="47"/>
        <end position="127"/>
    </location>
</feature>
<keyword evidence="5" id="KW-1185">Reference proteome</keyword>
<dbReference type="AlphaFoldDB" id="M7TM64"/>
<feature type="domain" description="DUF7708" evidence="3">
    <location>
        <begin position="374"/>
        <end position="484"/>
    </location>
</feature>
<dbReference type="EMBL" id="KB706350">
    <property type="protein sequence ID" value="EMR67820.1"/>
    <property type="molecule type" value="Genomic_DNA"/>
</dbReference>
<dbReference type="Pfam" id="PF24809">
    <property type="entry name" value="DUF7708"/>
    <property type="match status" value="1"/>
</dbReference>
<accession>M7TM64</accession>
<proteinExistence type="predicted"/>
<dbReference type="PANTHER" id="PTHR10039">
    <property type="entry name" value="AMELOGENIN"/>
    <property type="match status" value="1"/>
</dbReference>
<dbReference type="OrthoDB" id="4062651at2759"/>
<dbReference type="Proteomes" id="UP000012174">
    <property type="component" value="Unassembled WGS sequence"/>
</dbReference>
<evidence type="ECO:0000256" key="1">
    <source>
        <dbReference type="SAM" id="MobiDB-lite"/>
    </source>
</evidence>
<dbReference type="InterPro" id="IPR045518">
    <property type="entry name" value="2EXR"/>
</dbReference>
<organism evidence="4 5">
    <name type="scientific">Eutypa lata (strain UCR-EL1)</name>
    <name type="common">Grapevine dieback disease fungus</name>
    <name type="synonym">Eutypa armeniacae</name>
    <dbReference type="NCBI Taxonomy" id="1287681"/>
    <lineage>
        <taxon>Eukaryota</taxon>
        <taxon>Fungi</taxon>
        <taxon>Dikarya</taxon>
        <taxon>Ascomycota</taxon>
        <taxon>Pezizomycotina</taxon>
        <taxon>Sordariomycetes</taxon>
        <taxon>Xylariomycetidae</taxon>
        <taxon>Xylariales</taxon>
        <taxon>Diatrypaceae</taxon>
        <taxon>Eutypa</taxon>
    </lineage>
</organism>
<evidence type="ECO:0000259" key="3">
    <source>
        <dbReference type="Pfam" id="PF24809"/>
    </source>
</evidence>
<evidence type="ECO:0000313" key="5">
    <source>
        <dbReference type="Proteomes" id="UP000012174"/>
    </source>
</evidence>
<dbReference type="PANTHER" id="PTHR10039:SF14">
    <property type="entry name" value="NACHT DOMAIN-CONTAINING PROTEIN"/>
    <property type="match status" value="1"/>
</dbReference>
<dbReference type="eggNOG" id="ENOG502QWIH">
    <property type="taxonomic scope" value="Eukaryota"/>
</dbReference>
<reference evidence="5" key="1">
    <citation type="journal article" date="2013" name="Genome Announc.">
        <title>Draft genome sequence of the grapevine dieback fungus Eutypa lata UCR-EL1.</title>
        <authorList>
            <person name="Blanco-Ulate B."/>
            <person name="Rolshausen P.E."/>
            <person name="Cantu D."/>
        </authorList>
    </citation>
    <scope>NUCLEOTIDE SEQUENCE [LARGE SCALE GENOMIC DNA]</scope>
    <source>
        <strain evidence="5">UCR-EL1</strain>
    </source>
</reference>
<dbReference type="Pfam" id="PF20150">
    <property type="entry name" value="2EXR"/>
    <property type="match status" value="1"/>
</dbReference>
<dbReference type="KEGG" id="ela:UCREL1_5177"/>
<dbReference type="HOGENOM" id="CLU_417389_0_0_1"/>
<sequence>MDIASIINGPVSTGSSDAVDPLTGDPSRSGCGAAAAAAIVPKRSDEFHLFPELPPEIRQEIWLQAQLEANEGAAGMCILGLKDQSMPDAPLAYPYSSPLRSTNSESRYIALSHDPSPRPFDPARDTLYVRKRAFSVFAYRAYYRRQSEWVGQIRHLALAVGVAYGGVNLRFMIKLMSSLETLSFVMPSASSSDRGEMIDVRAEVDPLKAGSLDAAPPRNGGGGGGGAGLDNYAAIFGDMQWSPPPRLRAFDSLAMDSMKMNADCEVCDEVPTGQLGRAMNAKEYLEEIINLQLRQEDPKRHYLLQCGDGRDEDSAFDKALLDFKNGLKDESLYTEILQTTSIEQVYDATDRLQEEQAKKGHLRHLSKIEPYLAHLREYASVIEVFVQAKPDILALIWGPIKLLLQWASVLKMSFDAIINITADIGSVLPEFQRATSLFRQNSAIKEVLLLFFKDILDFYSVALKFFHQSRKTYLATTVVRKCQLLDRTLFAFLSYRFSSEISTLSILHSFIFQLTADDTNLQAVMCRSTPESLKNDTSIAIKVLKTLLACNPQVYIILDGVDEIDEVERCKLVKCLVDLQKECDEVFVEQWVQNWFETNEFLPDARCALDRWLAPLSWKSKGMFLYAKVVLNSIEFLDDLSEIENEIGVLPETLDDA</sequence>
<protein>
    <submittedName>
        <fullName evidence="4">Putative nacht domain protein</fullName>
    </submittedName>
</protein>